<keyword evidence="3" id="KW-1185">Reference proteome</keyword>
<evidence type="ECO:0000313" key="1">
    <source>
        <dbReference type="EMBL" id="ATA84520.1"/>
    </source>
</evidence>
<reference evidence="1" key="1">
    <citation type="journal article" date="2017" name="Genome Announc.">
        <title>Twelve Complete Reference Genomes of Clinical Isolates in the Capnocytophaga Genus.</title>
        <authorList>
            <person name="Villarma A."/>
            <person name="Gulvik C.A."/>
            <person name="Rowe L.A."/>
            <person name="Sheth M."/>
            <person name="Juieng P."/>
            <person name="Nicholson A.C."/>
            <person name="Loparev V.N."/>
            <person name="McQuiston J.R."/>
        </authorList>
    </citation>
    <scope>NUCLEOTIDE SEQUENCE</scope>
    <source>
        <strain evidence="1">KC1668</strain>
    </source>
</reference>
<gene>
    <name evidence="1" type="ORF">CGC55_08385</name>
    <name evidence="2" type="ORF">NCTC11653_01618</name>
</gene>
<evidence type="ECO:0000313" key="4">
    <source>
        <dbReference type="Proteomes" id="UP000249902"/>
    </source>
</evidence>
<dbReference type="EMBL" id="UAVP01000008">
    <property type="protein sequence ID" value="SQA75706.1"/>
    <property type="molecule type" value="Genomic_DNA"/>
</dbReference>
<dbReference type="KEGG" id="cspu:CGC55_08385"/>
<organism evidence="2 4">
    <name type="scientific">Capnocytophaga sputigena</name>
    <dbReference type="NCBI Taxonomy" id="1019"/>
    <lineage>
        <taxon>Bacteria</taxon>
        <taxon>Pseudomonadati</taxon>
        <taxon>Bacteroidota</taxon>
        <taxon>Flavobacteriia</taxon>
        <taxon>Flavobacteriales</taxon>
        <taxon>Flavobacteriaceae</taxon>
        <taxon>Capnocytophaga</taxon>
    </lineage>
</organism>
<dbReference type="Proteomes" id="UP000217301">
    <property type="component" value="Chromosome"/>
</dbReference>
<dbReference type="AlphaFoldDB" id="A0AAX2IBC2"/>
<dbReference type="EMBL" id="CP022385">
    <property type="protein sequence ID" value="ATA84520.1"/>
    <property type="molecule type" value="Genomic_DNA"/>
</dbReference>
<proteinExistence type="predicted"/>
<protein>
    <submittedName>
        <fullName evidence="2">Uncharacterized protein</fullName>
    </submittedName>
</protein>
<evidence type="ECO:0000313" key="2">
    <source>
        <dbReference type="EMBL" id="SQA75706.1"/>
    </source>
</evidence>
<dbReference type="RefSeq" id="WP_002677878.1">
    <property type="nucleotide sequence ID" value="NZ_CP022385.1"/>
</dbReference>
<reference evidence="2 4" key="3">
    <citation type="submission" date="2018-06" db="EMBL/GenBank/DDBJ databases">
        <authorList>
            <consortium name="Pathogen Informatics"/>
            <person name="Doyle S."/>
        </authorList>
    </citation>
    <scope>NUCLEOTIDE SEQUENCE [LARGE SCALE GENOMIC DNA]</scope>
    <source>
        <strain evidence="2 4">NCTC11653</strain>
    </source>
</reference>
<name>A0AAX2IBC2_CAPSP</name>
<evidence type="ECO:0000313" key="3">
    <source>
        <dbReference type="Proteomes" id="UP000217301"/>
    </source>
</evidence>
<accession>A0AAX2IBC2</accession>
<sequence>MPYTITIDDSSKQALLFVEYAKSLDFARVTKSSIFSNKELTAKEKAFKEMITERVKEVKAVRTGKVQTRDLDEVLNEL</sequence>
<reference evidence="3" key="2">
    <citation type="submission" date="2017-06" db="EMBL/GenBank/DDBJ databases">
        <title>Capnocytophaga spp. assemblies.</title>
        <authorList>
            <person name="Gulvik C.A."/>
        </authorList>
    </citation>
    <scope>NUCLEOTIDE SEQUENCE [LARGE SCALE GENOMIC DNA]</scope>
    <source>
        <strain evidence="3">KC1668</strain>
    </source>
</reference>
<dbReference type="Proteomes" id="UP000249902">
    <property type="component" value="Unassembled WGS sequence"/>
</dbReference>